<evidence type="ECO:0000313" key="1">
    <source>
        <dbReference type="EMBL" id="KAJ3532973.1"/>
    </source>
</evidence>
<gene>
    <name evidence="1" type="ORF">NM208_g8190</name>
</gene>
<keyword evidence="2" id="KW-1185">Reference proteome</keyword>
<accession>A0ACC1S6F7</accession>
<name>A0ACC1S6F7_9HYPO</name>
<protein>
    <submittedName>
        <fullName evidence="1">Uncharacterized protein</fullName>
    </submittedName>
</protein>
<evidence type="ECO:0000313" key="2">
    <source>
        <dbReference type="Proteomes" id="UP001148629"/>
    </source>
</evidence>
<organism evidence="1 2">
    <name type="scientific">Fusarium decemcellulare</name>
    <dbReference type="NCBI Taxonomy" id="57161"/>
    <lineage>
        <taxon>Eukaryota</taxon>
        <taxon>Fungi</taxon>
        <taxon>Dikarya</taxon>
        <taxon>Ascomycota</taxon>
        <taxon>Pezizomycotina</taxon>
        <taxon>Sordariomycetes</taxon>
        <taxon>Hypocreomycetidae</taxon>
        <taxon>Hypocreales</taxon>
        <taxon>Nectriaceae</taxon>
        <taxon>Fusarium</taxon>
        <taxon>Fusarium decemcellulare species complex</taxon>
    </lineage>
</organism>
<dbReference type="EMBL" id="JANRMS010000908">
    <property type="protein sequence ID" value="KAJ3532973.1"/>
    <property type="molecule type" value="Genomic_DNA"/>
</dbReference>
<comment type="caution">
    <text evidence="1">The sequence shown here is derived from an EMBL/GenBank/DDBJ whole genome shotgun (WGS) entry which is preliminary data.</text>
</comment>
<reference evidence="1" key="1">
    <citation type="submission" date="2022-08" db="EMBL/GenBank/DDBJ databases">
        <title>Genome Sequence of Fusarium decemcellulare.</title>
        <authorList>
            <person name="Buettner E."/>
        </authorList>
    </citation>
    <scope>NUCLEOTIDE SEQUENCE</scope>
    <source>
        <strain evidence="1">Babe19</strain>
    </source>
</reference>
<sequence length="214" mass="23461">MVQDGGDQPKAREPITQGLGLVCKGPPSRTCLFNPDYIQKCAGFLDLEAEFGAQNPCSAARDPWPLREFLNESPIDPDTQADPWTLRSLPLSSMSPETAHLVGNLGGHIKDRSQGELLRTPVAGGSLETEQRGTASATTQSRFSELLDTGIDFWLRNNGEGEIDAAWAAFISSDLPAQGVENWKESKPGVIKQLRSFCQWVAGCILRWLKTMFN</sequence>
<proteinExistence type="predicted"/>
<dbReference type="Proteomes" id="UP001148629">
    <property type="component" value="Unassembled WGS sequence"/>
</dbReference>